<feature type="region of interest" description="Disordered" evidence="40">
    <location>
        <begin position="765"/>
        <end position="800"/>
    </location>
</feature>
<dbReference type="GO" id="GO:0005768">
    <property type="term" value="C:endosome"/>
    <property type="evidence" value="ECO:0007669"/>
    <property type="project" value="UniProtKB-SubCell"/>
</dbReference>
<evidence type="ECO:0000256" key="13">
    <source>
        <dbReference type="ARBA" id="ARBA00022475"/>
    </source>
</evidence>
<keyword evidence="16" id="KW-0723">Serine/threonine-protein kinase</keyword>
<sequence length="1320" mass="147116">MSGSGLEEDGGSEWLVNLLNEIQLGQFYIKLRDDLQVTRLVHFDYVKTEDLEKIGMGKPAIRRLLDAVKKHKSIRKKSLLDKILPKTGNEKGPPLPNSPTSPEMGDMALTCLIDKKSVFLLEKIGNGSFGVVRKGEWLTPTGKKKQVAVKILRVDALSQPGSFEDFVKEVNAMHTLKHNNLIHLYGVVLSTPLMMVTELALLGSLLDRLRQTDQPILISTLCDYAIQISVGMAFLESKRFIHRDLACRNVLLKTNELIKIGDFGLMRALPSQTDHYVMSEQKKVPFAWCAPESLKSRQFSHASDAWMFGVTLWEMFTYGQEPWLGFNGSQILHKIDVENERLPKPHDCPCDIYQLMMQCWAYKPQDRPSFVALKDFLSEVIPENVRATRSLNEENRLKLEEGDLITVIDGKPDCFWWKGQNRRTAEVGTFPRTMVEVQRKLAGADISVPLKNSFIHTGHGDIAGSTWGDPGQIDEVYLRNPMDPPDLFEEDKGLANQLRSKIQSSSFQFNYSKLKGDPEQKRPTSDPIRQRTQSQRQRGTSQKKQQTKRASTYTVRSDSPSVASNISVEIKQEGKSDALLIDLATSPKETAPEVAKKPSNLDIFDSLCISTEQHYGNIDLPEPLFTTKEPDPFDVNARFHSVPNNGVINWNSNKESVSSSSFVSTEDSIKNLNKAASGINLSLEAPSTPSFPQLKPLGSAVTNSPVGCENNLRGKQNSSPVSQSAAVALLPPNSRVTQNSDQAKESAFTSMSGGLLYCEPPCEDPSYQPTRSVTNGFVGQNHRFNSPALPRPQSTSNKLNNSERDLQLKPAAGLNPAFRERLENVVQANAGQLSNSKVLTQQQSPQALPSGDLKNLQQSPRNPFLQQPPVSSHNVVKPTAKMSQPDPDKIKTEKAFDWLNEALKSNLTIQSQKIMTKDFQLVGETSKKDQNYLTHPKSDSLSQQSSSGDEGVSSSKSFKSDKEIRSFDKTLNASRLPLYDDVPAEAACQSSHYSNLANEQEIYQNKMASFIGNGNGAVGQMYTTEHYADSSAFSDAAWDDEFDDDEEEFNENILKELNAEDAQSPSSKPPPLPPRTYQTSVHNSRSTTMSDKPYILPLKQDGHQLSHTHYFLIPSINEQDVSYKREKSPPQRTTATVKPFLVNSGFDISDERSNVRDYQNVSGLMRQDVIQRSLSNMSSSSSKSSGGSCGLGESPPRSHHQYHRSQSSPSKPRPILSQRRSVVDDSRYMGTSPQDRIALVQSRVIGVTDDECYTALSTTHWDVESAIKYLKVEQLFRLGVASRPICHRLLESLNWNLELASSVIIDEANNMKKARVESTV</sequence>
<evidence type="ECO:0000256" key="32">
    <source>
        <dbReference type="ARBA" id="ARBA00023329"/>
    </source>
</evidence>
<evidence type="ECO:0000256" key="38">
    <source>
        <dbReference type="PROSITE-ProRule" id="PRU00192"/>
    </source>
</evidence>
<evidence type="ECO:0000256" key="12">
    <source>
        <dbReference type="ARBA" id="ARBA00022443"/>
    </source>
</evidence>
<dbReference type="CDD" id="cd05040">
    <property type="entry name" value="PTKc_Ack_like"/>
    <property type="match status" value="1"/>
</dbReference>
<dbReference type="VEuPathDB" id="VectorBase:BGLB002267"/>
<keyword evidence="30" id="KW-0168">Coated pit</keyword>
<feature type="region of interest" description="Disordered" evidence="40">
    <location>
        <begin position="1174"/>
        <end position="1229"/>
    </location>
</feature>
<dbReference type="SUPFAM" id="SSF56112">
    <property type="entry name" value="Protein kinase-like (PK-like)"/>
    <property type="match status" value="1"/>
</dbReference>
<evidence type="ECO:0000313" key="44">
    <source>
        <dbReference type="Proteomes" id="UP000076420"/>
    </source>
</evidence>
<feature type="compositionally biased region" description="Low complexity" evidence="40">
    <location>
        <begin position="939"/>
        <end position="957"/>
    </location>
</feature>
<evidence type="ECO:0000256" key="27">
    <source>
        <dbReference type="ARBA" id="ARBA00022949"/>
    </source>
</evidence>
<dbReference type="CDD" id="cd09539">
    <property type="entry name" value="SAM_TNK-like"/>
    <property type="match status" value="1"/>
</dbReference>
<dbReference type="PRINTS" id="PR00109">
    <property type="entry name" value="TYRKINASE"/>
</dbReference>
<dbReference type="Proteomes" id="UP000076420">
    <property type="component" value="Unassembled WGS sequence"/>
</dbReference>
<evidence type="ECO:0000256" key="7">
    <source>
        <dbReference type="ARBA" id="ARBA00004514"/>
    </source>
</evidence>
<keyword evidence="24 39" id="KW-0067">ATP-binding</keyword>
<dbReference type="InterPro" id="IPR015116">
    <property type="entry name" value="Cdc42-bd-like"/>
</dbReference>
<evidence type="ECO:0000256" key="15">
    <source>
        <dbReference type="ARBA" id="ARBA00022490"/>
    </source>
</evidence>
<evidence type="ECO:0000256" key="20">
    <source>
        <dbReference type="ARBA" id="ARBA00022723"/>
    </source>
</evidence>
<dbReference type="InterPro" id="IPR000719">
    <property type="entry name" value="Prot_kinase_dom"/>
</dbReference>
<evidence type="ECO:0000256" key="31">
    <source>
        <dbReference type="ARBA" id="ARBA00023242"/>
    </source>
</evidence>
<dbReference type="InterPro" id="IPR008266">
    <property type="entry name" value="Tyr_kinase_AS"/>
</dbReference>
<dbReference type="InterPro" id="IPR017441">
    <property type="entry name" value="Protein_kinase_ATP_BS"/>
</dbReference>
<evidence type="ECO:0000256" key="5">
    <source>
        <dbReference type="ARBA" id="ARBA00004180"/>
    </source>
</evidence>
<comment type="subcellular location">
    <subcellularLocation>
        <location evidence="8">Cell junction</location>
        <location evidence="8">Adherens junction</location>
    </subcellularLocation>
    <subcellularLocation>
        <location evidence="6">Cell membrane</location>
    </subcellularLocation>
    <subcellularLocation>
        <location evidence="7">Cytoplasm</location>
        <location evidence="7">Cytosol</location>
    </subcellularLocation>
    <subcellularLocation>
        <location evidence="5">Cytoplasmic vesicle membrane</location>
        <topology evidence="5">Peripheral membrane protein</topology>
        <orientation evidence="5">Cytoplasmic side</orientation>
    </subcellularLocation>
    <subcellularLocation>
        <location evidence="3">Cytoplasmic vesicle</location>
        <location evidence="3">Clathrin-coated vesicle</location>
    </subcellularLocation>
    <subcellularLocation>
        <location evidence="4">Endosome</location>
    </subcellularLocation>
    <subcellularLocation>
        <location evidence="9">Membrane</location>
        <location evidence="9">Clathrin-coated pit</location>
    </subcellularLocation>
    <subcellularLocation>
        <location evidence="2">Nucleus</location>
    </subcellularLocation>
</comment>
<dbReference type="GO" id="GO:0005905">
    <property type="term" value="C:clathrin-coated pit"/>
    <property type="evidence" value="ECO:0007669"/>
    <property type="project" value="UniProtKB-SubCell"/>
</dbReference>
<evidence type="ECO:0000256" key="35">
    <source>
        <dbReference type="ARBA" id="ARBA00060742"/>
    </source>
</evidence>
<gene>
    <name evidence="43" type="primary">106057399</name>
</gene>
<evidence type="ECO:0000256" key="28">
    <source>
        <dbReference type="ARBA" id="ARBA00023136"/>
    </source>
</evidence>
<keyword evidence="22" id="KW-0967">Endosome</keyword>
<dbReference type="PROSITE" id="PS50011">
    <property type="entry name" value="PROTEIN_KINASE_DOM"/>
    <property type="match status" value="1"/>
</dbReference>
<evidence type="ECO:0000256" key="10">
    <source>
        <dbReference type="ARBA" id="ARBA00011903"/>
    </source>
</evidence>
<evidence type="ECO:0000256" key="23">
    <source>
        <dbReference type="ARBA" id="ARBA00022777"/>
    </source>
</evidence>
<evidence type="ECO:0000256" key="34">
    <source>
        <dbReference type="ARBA" id="ARBA00048679"/>
    </source>
</evidence>
<feature type="domain" description="Protein kinase" evidence="42">
    <location>
        <begin position="118"/>
        <end position="377"/>
    </location>
</feature>
<evidence type="ECO:0000256" key="4">
    <source>
        <dbReference type="ARBA" id="ARBA00004177"/>
    </source>
</evidence>
<evidence type="ECO:0000256" key="33">
    <source>
        <dbReference type="ARBA" id="ARBA00047899"/>
    </source>
</evidence>
<dbReference type="PROSITE" id="PS00107">
    <property type="entry name" value="PROTEIN_KINASE_ATP"/>
    <property type="match status" value="1"/>
</dbReference>
<keyword evidence="25" id="KW-0460">Magnesium</keyword>
<protein>
    <recommendedName>
        <fullName evidence="36">Activated CDC42 kinase 1</fullName>
        <ecNumber evidence="10">2.7.10.2</ecNumber>
        <ecNumber evidence="11">2.7.11.1</ecNumber>
    </recommendedName>
    <alternativeName>
        <fullName evidence="37">Tyrosine kinase non-receptor protein 2</fullName>
    </alternativeName>
</protein>
<dbReference type="InterPro" id="IPR050198">
    <property type="entry name" value="Non-receptor_tyrosine_kinases"/>
</dbReference>
<dbReference type="GO" id="GO:0046872">
    <property type="term" value="F:metal ion binding"/>
    <property type="evidence" value="ECO:0007669"/>
    <property type="project" value="UniProtKB-KW"/>
</dbReference>
<feature type="region of interest" description="Disordered" evidence="40">
    <location>
        <begin position="509"/>
        <end position="563"/>
    </location>
</feature>
<keyword evidence="15" id="KW-0963">Cytoplasm</keyword>
<evidence type="ECO:0000256" key="37">
    <source>
        <dbReference type="ARBA" id="ARBA00077194"/>
    </source>
</evidence>
<evidence type="ECO:0000256" key="6">
    <source>
        <dbReference type="ARBA" id="ARBA00004236"/>
    </source>
</evidence>
<dbReference type="InterPro" id="IPR011009">
    <property type="entry name" value="Kinase-like_dom_sf"/>
</dbReference>
<evidence type="ECO:0000256" key="11">
    <source>
        <dbReference type="ARBA" id="ARBA00012513"/>
    </source>
</evidence>
<keyword evidence="28" id="KW-0472">Membrane</keyword>
<dbReference type="GO" id="GO:0004674">
    <property type="term" value="F:protein serine/threonine kinase activity"/>
    <property type="evidence" value="ECO:0007669"/>
    <property type="project" value="UniProtKB-KW"/>
</dbReference>
<dbReference type="GO" id="GO:0006897">
    <property type="term" value="P:endocytosis"/>
    <property type="evidence" value="ECO:0007669"/>
    <property type="project" value="UniProtKB-KW"/>
</dbReference>
<evidence type="ECO:0000256" key="9">
    <source>
        <dbReference type="ARBA" id="ARBA00004600"/>
    </source>
</evidence>
<dbReference type="GO" id="GO:0005886">
    <property type="term" value="C:plasma membrane"/>
    <property type="evidence" value="ECO:0007669"/>
    <property type="project" value="UniProtKB-SubCell"/>
</dbReference>
<evidence type="ECO:0000256" key="30">
    <source>
        <dbReference type="ARBA" id="ARBA00023176"/>
    </source>
</evidence>
<dbReference type="OrthoDB" id="635774at2759"/>
<feature type="region of interest" description="Disordered" evidence="40">
    <location>
        <begin position="838"/>
        <end position="889"/>
    </location>
</feature>
<keyword evidence="26" id="KW-0832">Ubl conjugation</keyword>
<evidence type="ECO:0000256" key="18">
    <source>
        <dbReference type="ARBA" id="ARBA00022583"/>
    </source>
</evidence>
<dbReference type="EnsemblMetazoa" id="BGLB002267-RC">
    <property type="protein sequence ID" value="BGLB002267-PC"/>
    <property type="gene ID" value="BGLB002267"/>
</dbReference>
<evidence type="ECO:0000259" key="42">
    <source>
        <dbReference type="PROSITE" id="PS50011"/>
    </source>
</evidence>
<evidence type="ECO:0000256" key="8">
    <source>
        <dbReference type="ARBA" id="ARBA00004536"/>
    </source>
</evidence>
<feature type="compositionally biased region" description="Low complexity" evidence="40">
    <location>
        <begin position="530"/>
        <end position="544"/>
    </location>
</feature>
<dbReference type="Pfam" id="PF07714">
    <property type="entry name" value="PK_Tyr_Ser-Thr"/>
    <property type="match status" value="1"/>
</dbReference>
<dbReference type="Gene3D" id="4.10.680.10">
    <property type="entry name" value="Cdc42-like binding domain"/>
    <property type="match status" value="1"/>
</dbReference>
<dbReference type="PROSITE" id="PS50002">
    <property type="entry name" value="SH3"/>
    <property type="match status" value="1"/>
</dbReference>
<keyword evidence="17" id="KW-0597">Phosphoprotein</keyword>
<dbReference type="GO" id="GO:0005634">
    <property type="term" value="C:nucleus"/>
    <property type="evidence" value="ECO:0007669"/>
    <property type="project" value="UniProtKB-SubCell"/>
</dbReference>
<dbReference type="Pfam" id="PF09027">
    <property type="entry name" value="GTPase_binding"/>
    <property type="match status" value="1"/>
</dbReference>
<evidence type="ECO:0000256" key="1">
    <source>
        <dbReference type="ARBA" id="ARBA00001946"/>
    </source>
</evidence>
<evidence type="ECO:0000256" key="16">
    <source>
        <dbReference type="ARBA" id="ARBA00022527"/>
    </source>
</evidence>
<keyword evidence="13" id="KW-1003">Cell membrane</keyword>
<dbReference type="SMART" id="SM00326">
    <property type="entry name" value="SH3"/>
    <property type="match status" value="1"/>
</dbReference>
<evidence type="ECO:0000256" key="19">
    <source>
        <dbReference type="ARBA" id="ARBA00022679"/>
    </source>
</evidence>
<evidence type="ECO:0000256" key="25">
    <source>
        <dbReference type="ARBA" id="ARBA00022842"/>
    </source>
</evidence>
<dbReference type="KEGG" id="bgt:106057399"/>
<dbReference type="SMART" id="SM00219">
    <property type="entry name" value="TyrKc"/>
    <property type="match status" value="1"/>
</dbReference>
<keyword evidence="12 38" id="KW-0728">SH3 domain</keyword>
<comment type="catalytic activity">
    <reaction evidence="33">
        <text>L-threonyl-[protein] + ATP = O-phospho-L-threonyl-[protein] + ADP + H(+)</text>
        <dbReference type="Rhea" id="RHEA:46608"/>
        <dbReference type="Rhea" id="RHEA-COMP:11060"/>
        <dbReference type="Rhea" id="RHEA-COMP:11605"/>
        <dbReference type="ChEBI" id="CHEBI:15378"/>
        <dbReference type="ChEBI" id="CHEBI:30013"/>
        <dbReference type="ChEBI" id="CHEBI:30616"/>
        <dbReference type="ChEBI" id="CHEBI:61977"/>
        <dbReference type="ChEBI" id="CHEBI:456216"/>
        <dbReference type="EC" id="2.7.11.1"/>
    </reaction>
</comment>
<feature type="compositionally biased region" description="Basic and acidic residues" evidence="40">
    <location>
        <begin position="514"/>
        <end position="524"/>
    </location>
</feature>
<evidence type="ECO:0000256" key="36">
    <source>
        <dbReference type="ARBA" id="ARBA00072244"/>
    </source>
</evidence>
<feature type="compositionally biased region" description="Polar residues" evidence="40">
    <location>
        <begin position="550"/>
        <end position="563"/>
    </location>
</feature>
<dbReference type="GO" id="GO:0004715">
    <property type="term" value="F:non-membrane spanning protein tyrosine kinase activity"/>
    <property type="evidence" value="ECO:0007669"/>
    <property type="project" value="UniProtKB-EC"/>
</dbReference>
<feature type="binding site" evidence="39">
    <location>
        <position position="150"/>
    </location>
    <ligand>
        <name>ATP</name>
        <dbReference type="ChEBI" id="CHEBI:30616"/>
    </ligand>
</feature>
<dbReference type="CDD" id="cd14328">
    <property type="entry name" value="UBA_TNK1"/>
    <property type="match status" value="1"/>
</dbReference>
<evidence type="ECO:0000256" key="24">
    <source>
        <dbReference type="ARBA" id="ARBA00022840"/>
    </source>
</evidence>
<dbReference type="InterPro" id="IPR049587">
    <property type="entry name" value="TNK-like_SAM"/>
</dbReference>
<keyword evidence="32" id="KW-0968">Cytoplasmic vesicle</keyword>
<name>A0A2C9JGP6_BIOGL</name>
<evidence type="ECO:0000256" key="26">
    <source>
        <dbReference type="ARBA" id="ARBA00022843"/>
    </source>
</evidence>
<dbReference type="GO" id="GO:0005829">
    <property type="term" value="C:cytosol"/>
    <property type="evidence" value="ECO:0007669"/>
    <property type="project" value="UniProtKB-SubCell"/>
</dbReference>
<keyword evidence="21 39" id="KW-0547">Nucleotide-binding</keyword>
<dbReference type="RefSeq" id="XP_013070021.2">
    <property type="nucleotide sequence ID" value="XM_013214567.2"/>
</dbReference>
<organism evidence="43 44">
    <name type="scientific">Biomphalaria glabrata</name>
    <name type="common">Bloodfluke planorb</name>
    <name type="synonym">Freshwater snail</name>
    <dbReference type="NCBI Taxonomy" id="6526"/>
    <lineage>
        <taxon>Eukaryota</taxon>
        <taxon>Metazoa</taxon>
        <taxon>Spiralia</taxon>
        <taxon>Lophotrochozoa</taxon>
        <taxon>Mollusca</taxon>
        <taxon>Gastropoda</taxon>
        <taxon>Heterobranchia</taxon>
        <taxon>Euthyneura</taxon>
        <taxon>Panpulmonata</taxon>
        <taxon>Hygrophila</taxon>
        <taxon>Lymnaeoidea</taxon>
        <taxon>Planorbidae</taxon>
        <taxon>Biomphalaria</taxon>
    </lineage>
</organism>
<dbReference type="InterPro" id="IPR001245">
    <property type="entry name" value="Ser-Thr/Tyr_kinase_cat_dom"/>
</dbReference>
<dbReference type="PROSITE" id="PS00109">
    <property type="entry name" value="PROTEIN_KINASE_TYR"/>
    <property type="match status" value="1"/>
</dbReference>
<dbReference type="Gene3D" id="1.10.510.10">
    <property type="entry name" value="Transferase(Phosphotransferase) domain 1"/>
    <property type="match status" value="1"/>
</dbReference>
<feature type="compositionally biased region" description="Polar residues" evidence="40">
    <location>
        <begin position="767"/>
        <end position="784"/>
    </location>
</feature>
<evidence type="ECO:0000256" key="3">
    <source>
        <dbReference type="ARBA" id="ARBA00004132"/>
    </source>
</evidence>
<dbReference type="STRING" id="6526.A0A2C9JGP6"/>
<keyword evidence="18" id="KW-0254">Endocytosis</keyword>
<keyword evidence="31" id="KW-0539">Nucleus</keyword>
<feature type="compositionally biased region" description="Low complexity" evidence="40">
    <location>
        <begin position="1174"/>
        <end position="1194"/>
    </location>
</feature>
<keyword evidence="27" id="KW-0965">Cell junction</keyword>
<keyword evidence="20" id="KW-0479">Metal-binding</keyword>
<dbReference type="InterPro" id="IPR020635">
    <property type="entry name" value="Tyr_kinase_cat_dom"/>
</dbReference>
<accession>A0A2C9JGP6</accession>
<keyword evidence="23" id="KW-0418">Kinase</keyword>
<dbReference type="VEuPathDB" id="VectorBase:BGLAX_036732"/>
<feature type="domain" description="SH3" evidence="41">
    <location>
        <begin position="365"/>
        <end position="440"/>
    </location>
</feature>
<dbReference type="FunFam" id="1.10.510.10:FF:000080">
    <property type="entry name" value="Putative activated CDC42 kinase 1"/>
    <property type="match status" value="1"/>
</dbReference>
<dbReference type="GO" id="GO:0005912">
    <property type="term" value="C:adherens junction"/>
    <property type="evidence" value="ECO:0007669"/>
    <property type="project" value="UniProtKB-SubCell"/>
</dbReference>
<dbReference type="EC" id="2.7.10.2" evidence="10"/>
<dbReference type="GO" id="GO:0030659">
    <property type="term" value="C:cytoplasmic vesicle membrane"/>
    <property type="evidence" value="ECO:0007669"/>
    <property type="project" value="UniProtKB-SubCell"/>
</dbReference>
<dbReference type="GO" id="GO:0005524">
    <property type="term" value="F:ATP binding"/>
    <property type="evidence" value="ECO:0007669"/>
    <property type="project" value="UniProtKB-UniRule"/>
</dbReference>
<dbReference type="Pfam" id="PF07653">
    <property type="entry name" value="SH3_2"/>
    <property type="match status" value="1"/>
</dbReference>
<evidence type="ECO:0000256" key="17">
    <source>
        <dbReference type="ARBA" id="ARBA00022553"/>
    </source>
</evidence>
<dbReference type="Pfam" id="PF22931">
    <property type="entry name" value="SAM_TNK"/>
    <property type="match status" value="1"/>
</dbReference>
<evidence type="ECO:0000256" key="21">
    <source>
        <dbReference type="ARBA" id="ARBA00022741"/>
    </source>
</evidence>
<dbReference type="InterPro" id="IPR036028">
    <property type="entry name" value="SH3-like_dom_sf"/>
</dbReference>
<feature type="compositionally biased region" description="Polar residues" evidence="40">
    <location>
        <begin position="1076"/>
        <end position="1090"/>
    </location>
</feature>
<feature type="compositionally biased region" description="Polar residues" evidence="40">
    <location>
        <begin position="838"/>
        <end position="847"/>
    </location>
</feature>
<proteinExistence type="inferred from homology"/>
<evidence type="ECO:0000259" key="41">
    <source>
        <dbReference type="PROSITE" id="PS50002"/>
    </source>
</evidence>
<dbReference type="RefSeq" id="XP_013070020.2">
    <property type="nucleotide sequence ID" value="XM_013214566.2"/>
</dbReference>
<dbReference type="EC" id="2.7.11.1" evidence="11"/>
<evidence type="ECO:0000313" key="43">
    <source>
        <dbReference type="EnsemblMetazoa" id="BGLB002267-PB"/>
    </source>
</evidence>
<dbReference type="SUPFAM" id="SSF50044">
    <property type="entry name" value="SH3-domain"/>
    <property type="match status" value="1"/>
</dbReference>
<feature type="region of interest" description="Disordered" evidence="40">
    <location>
        <begin position="1057"/>
        <end position="1090"/>
    </location>
</feature>
<dbReference type="FunFam" id="4.10.680.10:FF:000001">
    <property type="entry name" value="activated CDC42 kinase 1 isoform X1"/>
    <property type="match status" value="1"/>
</dbReference>
<evidence type="ECO:0000256" key="2">
    <source>
        <dbReference type="ARBA" id="ARBA00004123"/>
    </source>
</evidence>
<dbReference type="InterPro" id="IPR001452">
    <property type="entry name" value="SH3_domain"/>
</dbReference>
<comment type="catalytic activity">
    <reaction evidence="34">
        <text>L-seryl-[protein] + ATP = O-phospho-L-seryl-[protein] + ADP + H(+)</text>
        <dbReference type="Rhea" id="RHEA:17989"/>
        <dbReference type="Rhea" id="RHEA-COMP:9863"/>
        <dbReference type="Rhea" id="RHEA-COMP:11604"/>
        <dbReference type="ChEBI" id="CHEBI:15378"/>
        <dbReference type="ChEBI" id="CHEBI:29999"/>
        <dbReference type="ChEBI" id="CHEBI:30616"/>
        <dbReference type="ChEBI" id="CHEBI:83421"/>
        <dbReference type="ChEBI" id="CHEBI:456216"/>
        <dbReference type="EC" id="2.7.11.1"/>
    </reaction>
</comment>
<evidence type="ECO:0000256" key="14">
    <source>
        <dbReference type="ARBA" id="ARBA00022481"/>
    </source>
</evidence>
<evidence type="ECO:0000256" key="29">
    <source>
        <dbReference type="ARBA" id="ARBA00023137"/>
    </source>
</evidence>
<keyword evidence="19" id="KW-0808">Transferase</keyword>
<comment type="similarity">
    <text evidence="35">Belongs to the protein kinase superfamily. Tyr protein kinase family.</text>
</comment>
<evidence type="ECO:0000256" key="22">
    <source>
        <dbReference type="ARBA" id="ARBA00022753"/>
    </source>
</evidence>
<dbReference type="InterPro" id="IPR037085">
    <property type="entry name" value="Cdc42-bd-like_dom_sf"/>
</dbReference>
<evidence type="ECO:0000256" key="40">
    <source>
        <dbReference type="SAM" id="MobiDB-lite"/>
    </source>
</evidence>
<comment type="cofactor">
    <cofactor evidence="1">
        <name>Mg(2+)</name>
        <dbReference type="ChEBI" id="CHEBI:18420"/>
    </cofactor>
</comment>
<reference evidence="43" key="1">
    <citation type="submission" date="2020-05" db="UniProtKB">
        <authorList>
            <consortium name="EnsemblMetazoa"/>
        </authorList>
    </citation>
    <scope>IDENTIFICATION</scope>
    <source>
        <strain evidence="43">BB02</strain>
    </source>
</reference>
<dbReference type="EnsemblMetazoa" id="BGLB002267-RB">
    <property type="protein sequence ID" value="BGLB002267-PB"/>
    <property type="gene ID" value="BGLB002267"/>
</dbReference>
<dbReference type="FunFam" id="3.30.200.20:FF:000107">
    <property type="entry name" value="Putative activated CDC42 kinase 1"/>
    <property type="match status" value="1"/>
</dbReference>
<keyword evidence="29" id="KW-0829">Tyrosine-protein kinase</keyword>
<evidence type="ECO:0000256" key="39">
    <source>
        <dbReference type="PROSITE-ProRule" id="PRU10141"/>
    </source>
</evidence>
<dbReference type="GO" id="GO:0030136">
    <property type="term" value="C:clathrin-coated vesicle"/>
    <property type="evidence" value="ECO:0007669"/>
    <property type="project" value="UniProtKB-SubCell"/>
</dbReference>
<keyword evidence="14" id="KW-0488">Methylation</keyword>
<feature type="compositionally biased region" description="Polar residues" evidence="40">
    <location>
        <begin position="855"/>
        <end position="874"/>
    </location>
</feature>
<dbReference type="Gene3D" id="3.30.200.20">
    <property type="entry name" value="Phosphorylase Kinase, domain 1"/>
    <property type="match status" value="1"/>
</dbReference>
<feature type="region of interest" description="Disordered" evidence="40">
    <location>
        <begin position="930"/>
        <end position="959"/>
    </location>
</feature>
<dbReference type="InterPro" id="IPR055175">
    <property type="entry name" value="ACK/TNK-like_SAM"/>
</dbReference>
<dbReference type="PANTHER" id="PTHR24418">
    <property type="entry name" value="TYROSINE-PROTEIN KINASE"/>
    <property type="match status" value="1"/>
</dbReference>